<dbReference type="InterPro" id="IPR036869">
    <property type="entry name" value="J_dom_sf"/>
</dbReference>
<dbReference type="PANTHER" id="PTHR44145:SF3">
    <property type="entry name" value="DNAJ HOMOLOG SUBFAMILY A MEMBER 3, MITOCHONDRIAL"/>
    <property type="match status" value="1"/>
</dbReference>
<dbReference type="Gene3D" id="1.10.287.110">
    <property type="entry name" value="DnaJ domain"/>
    <property type="match status" value="1"/>
</dbReference>
<keyword evidence="4" id="KW-1185">Reference proteome</keyword>
<dbReference type="PANTHER" id="PTHR44145">
    <property type="entry name" value="DNAJ HOMOLOG SUBFAMILY A MEMBER 3, MITOCHONDRIAL"/>
    <property type="match status" value="1"/>
</dbReference>
<proteinExistence type="predicted"/>
<dbReference type="PRINTS" id="PR00625">
    <property type="entry name" value="JDOMAIN"/>
</dbReference>
<dbReference type="Pfam" id="PF00226">
    <property type="entry name" value="DnaJ"/>
    <property type="match status" value="1"/>
</dbReference>
<dbReference type="PROSITE" id="PS50076">
    <property type="entry name" value="DNAJ_2"/>
    <property type="match status" value="1"/>
</dbReference>
<dbReference type="InterPro" id="IPR051938">
    <property type="entry name" value="Apopto_cytoskel_mod"/>
</dbReference>
<reference evidence="3 4" key="1">
    <citation type="submission" date="2024-02" db="EMBL/GenBank/DDBJ databases">
        <authorList>
            <person name="Chen Y."/>
            <person name="Shah S."/>
            <person name="Dougan E. K."/>
            <person name="Thang M."/>
            <person name="Chan C."/>
        </authorList>
    </citation>
    <scope>NUCLEOTIDE SEQUENCE [LARGE SCALE GENOMIC DNA]</scope>
</reference>
<dbReference type="InterPro" id="IPR001623">
    <property type="entry name" value="DnaJ_domain"/>
</dbReference>
<evidence type="ECO:0000259" key="2">
    <source>
        <dbReference type="PROSITE" id="PS50076"/>
    </source>
</evidence>
<dbReference type="EMBL" id="CAXAMM010005780">
    <property type="protein sequence ID" value="CAK9008550.1"/>
    <property type="molecule type" value="Genomic_DNA"/>
</dbReference>
<feature type="domain" description="J" evidence="2">
    <location>
        <begin position="7"/>
        <end position="72"/>
    </location>
</feature>
<evidence type="ECO:0000256" key="1">
    <source>
        <dbReference type="ARBA" id="ARBA00023186"/>
    </source>
</evidence>
<comment type="caution">
    <text evidence="3">The sequence shown here is derived from an EMBL/GenBank/DDBJ whole genome shotgun (WGS) entry which is preliminary data.</text>
</comment>
<protein>
    <submittedName>
        <fullName evidence="3">Chaperone protein DnaJ</fullName>
    </submittedName>
</protein>
<dbReference type="CDD" id="cd06257">
    <property type="entry name" value="DnaJ"/>
    <property type="match status" value="1"/>
</dbReference>
<gene>
    <name evidence="3" type="ORF">SCF082_LOCUS9909</name>
</gene>
<dbReference type="SUPFAM" id="SSF46565">
    <property type="entry name" value="Chaperone J-domain"/>
    <property type="match status" value="1"/>
</dbReference>
<evidence type="ECO:0000313" key="4">
    <source>
        <dbReference type="Proteomes" id="UP001642464"/>
    </source>
</evidence>
<dbReference type="SMART" id="SM00271">
    <property type="entry name" value="DnaJ"/>
    <property type="match status" value="1"/>
</dbReference>
<sequence length="95" mass="10807">METKLPDYYKVLGVDQEAPLDAIKKAYRQLALKWHPDKNDGDAAAAEKFKELAEAFTVLSDAAQRKQYDQERLNAARGELTRRVPRSKTMEAGRI</sequence>
<accession>A0ABP0J2I0</accession>
<keyword evidence="1" id="KW-0143">Chaperone</keyword>
<name>A0ABP0J2I0_9DINO</name>
<dbReference type="Proteomes" id="UP001642464">
    <property type="component" value="Unassembled WGS sequence"/>
</dbReference>
<organism evidence="3 4">
    <name type="scientific">Durusdinium trenchii</name>
    <dbReference type="NCBI Taxonomy" id="1381693"/>
    <lineage>
        <taxon>Eukaryota</taxon>
        <taxon>Sar</taxon>
        <taxon>Alveolata</taxon>
        <taxon>Dinophyceae</taxon>
        <taxon>Suessiales</taxon>
        <taxon>Symbiodiniaceae</taxon>
        <taxon>Durusdinium</taxon>
    </lineage>
</organism>
<evidence type="ECO:0000313" key="3">
    <source>
        <dbReference type="EMBL" id="CAK9008550.1"/>
    </source>
</evidence>